<dbReference type="InterPro" id="IPR036582">
    <property type="entry name" value="Mao_N_sf"/>
</dbReference>
<feature type="domain" description="Copper amine oxidase-like N-terminal" evidence="3">
    <location>
        <begin position="77"/>
        <end position="140"/>
    </location>
</feature>
<evidence type="ECO:0000313" key="4">
    <source>
        <dbReference type="EMBL" id="BBI33716.1"/>
    </source>
</evidence>
<evidence type="ECO:0000259" key="3">
    <source>
        <dbReference type="Pfam" id="PF07833"/>
    </source>
</evidence>
<dbReference type="SUPFAM" id="SSF55383">
    <property type="entry name" value="Copper amine oxidase, domain N"/>
    <property type="match status" value="1"/>
</dbReference>
<feature type="compositionally biased region" description="Low complexity" evidence="1">
    <location>
        <begin position="679"/>
        <end position="689"/>
    </location>
</feature>
<dbReference type="Gene3D" id="2.60.40.10">
    <property type="entry name" value="Immunoglobulins"/>
    <property type="match status" value="1"/>
</dbReference>
<evidence type="ECO:0000256" key="2">
    <source>
        <dbReference type="SAM" id="SignalP"/>
    </source>
</evidence>
<dbReference type="OrthoDB" id="25008at2"/>
<dbReference type="KEGG" id="cohn:KCTCHS21_31150"/>
<protein>
    <recommendedName>
        <fullName evidence="3">Copper amine oxidase-like N-terminal domain-containing protein</fullName>
    </recommendedName>
</protein>
<feature type="region of interest" description="Disordered" evidence="1">
    <location>
        <begin position="652"/>
        <end position="689"/>
    </location>
</feature>
<name>A0A3T1D6K6_9BACL</name>
<dbReference type="Proteomes" id="UP000289856">
    <property type="component" value="Chromosome"/>
</dbReference>
<dbReference type="SUPFAM" id="SSF49299">
    <property type="entry name" value="PKD domain"/>
    <property type="match status" value="2"/>
</dbReference>
<keyword evidence="5" id="KW-1185">Reference proteome</keyword>
<dbReference type="InterPro" id="IPR013783">
    <property type="entry name" value="Ig-like_fold"/>
</dbReference>
<dbReference type="Pfam" id="PF07833">
    <property type="entry name" value="Cu_amine_oxidN1"/>
    <property type="match status" value="1"/>
</dbReference>
<dbReference type="InterPro" id="IPR012854">
    <property type="entry name" value="Cu_amine_oxidase-like_N"/>
</dbReference>
<dbReference type="RefSeq" id="WP_130609863.1">
    <property type="nucleotide sequence ID" value="NZ_AP019400.1"/>
</dbReference>
<feature type="chain" id="PRO_5019007390" description="Copper amine oxidase-like N-terminal domain-containing protein" evidence="2">
    <location>
        <begin position="25"/>
        <end position="689"/>
    </location>
</feature>
<dbReference type="Gene3D" id="3.30.457.10">
    <property type="entry name" value="Copper amine oxidase-like, N-terminal domain"/>
    <property type="match status" value="1"/>
</dbReference>
<dbReference type="InterPro" id="IPR035986">
    <property type="entry name" value="PKD_dom_sf"/>
</dbReference>
<dbReference type="AlphaFoldDB" id="A0A3T1D6K6"/>
<sequence length="689" mass="74856">MKKSFTQLFIAVLLFCSIPLSVNAADITGGMEKLILTQGSKQMIHNGKSITASQPLTITKGVTYVAARSFMTEIYGTVVYEAKSKEYVLTVGETELRMTVGKTTYLLNKNSIIYGSSAPYLLNGTLMVPLRTVATNFEIDLLDLPKEKKVELTWGAKPVAKFTVSNANPYAEQTQVTYKDLSYHPGGLGIVDERWENNFDVFDAKGVYTVSHWVQDENGTWSDPYTVKVTVKAPNQPPVAMFSTDKASYKMGELIQYTDLSTDDENRITSRVWDNNKSGFFVPGPQTITLTVTDAHGEVDEYSYTVNIEDETLYTQEQFNLVYTPLGGKFGMSGSGVLDYRTLNYTIIDGQTTLFRSNSPETIENEGIYYEDTVSGDVRFLIHNYNTMKKNVKISIVVTNENTEAANVRLGPAGLGGPHIYVSTAGRAGVANFLEALLNPKYSNVAIPAGESRIIFKEYSDKILKPGDVYSMVGDIRMNMPLKVQVVVTDATRDIIGTVPKLSILPVKGHMRGTFDNANRSIIINQTVGNEPGRLILADNTVDTRLSGIDKTTDTEVLNSGNYGVLYTIRLNFVKPHTAIAINPRGGHYAGAFTVNGKVVYAPQSGILANPNEAGMLYRTGDTEESVTIVFTPAGGSNLPINLLFLPMPVPASSEPVVDPQSGSETGSGAETGAGAQSGSGTETGTSAE</sequence>
<evidence type="ECO:0000256" key="1">
    <source>
        <dbReference type="SAM" id="MobiDB-lite"/>
    </source>
</evidence>
<organism evidence="4 5">
    <name type="scientific">Cohnella abietis</name>
    <dbReference type="NCBI Taxonomy" id="2507935"/>
    <lineage>
        <taxon>Bacteria</taxon>
        <taxon>Bacillati</taxon>
        <taxon>Bacillota</taxon>
        <taxon>Bacilli</taxon>
        <taxon>Bacillales</taxon>
        <taxon>Paenibacillaceae</taxon>
        <taxon>Cohnella</taxon>
    </lineage>
</organism>
<reference evidence="4 5" key="1">
    <citation type="submission" date="2019-01" db="EMBL/GenBank/DDBJ databases">
        <title>Complete genome sequence of Cohnella hallensis HS21 isolated from Korean fir (Abies koreana) rhizospheric soil.</title>
        <authorList>
            <person name="Jiang L."/>
            <person name="Kang S.W."/>
            <person name="Kim S."/>
            <person name="Jung J."/>
            <person name="Kim C.Y."/>
            <person name="Kim D.H."/>
            <person name="Kim S.W."/>
            <person name="Lee J."/>
        </authorList>
    </citation>
    <scope>NUCLEOTIDE SEQUENCE [LARGE SCALE GENOMIC DNA]</scope>
    <source>
        <strain evidence="4 5">HS21</strain>
    </source>
</reference>
<dbReference type="EMBL" id="AP019400">
    <property type="protein sequence ID" value="BBI33716.1"/>
    <property type="molecule type" value="Genomic_DNA"/>
</dbReference>
<keyword evidence="2" id="KW-0732">Signal</keyword>
<gene>
    <name evidence="4" type="ORF">KCTCHS21_31150</name>
</gene>
<accession>A0A3T1D6K6</accession>
<proteinExistence type="predicted"/>
<feature type="signal peptide" evidence="2">
    <location>
        <begin position="1"/>
        <end position="24"/>
    </location>
</feature>
<evidence type="ECO:0000313" key="5">
    <source>
        <dbReference type="Proteomes" id="UP000289856"/>
    </source>
</evidence>